<gene>
    <name evidence="1" type="ORF">H4219_002218</name>
</gene>
<keyword evidence="2" id="KW-1185">Reference proteome</keyword>
<evidence type="ECO:0000313" key="1">
    <source>
        <dbReference type="EMBL" id="KAJ1919064.1"/>
    </source>
</evidence>
<dbReference type="AlphaFoldDB" id="A0A9W7ZYX1"/>
<dbReference type="EMBL" id="JANBPU010000033">
    <property type="protein sequence ID" value="KAJ1919064.1"/>
    <property type="molecule type" value="Genomic_DNA"/>
</dbReference>
<sequence>MDDLKDIIYINVFGHEVNGSDILEDFDNCTSDMLQVGEYRSVDEIYSMLISDIRGHKDVSFNYTWYSGSEQKEGCTSYRFLR</sequence>
<dbReference type="Proteomes" id="UP001150538">
    <property type="component" value="Unassembled WGS sequence"/>
</dbReference>
<organism evidence="1 2">
    <name type="scientific">Mycoemilia scoparia</name>
    <dbReference type="NCBI Taxonomy" id="417184"/>
    <lineage>
        <taxon>Eukaryota</taxon>
        <taxon>Fungi</taxon>
        <taxon>Fungi incertae sedis</taxon>
        <taxon>Zoopagomycota</taxon>
        <taxon>Kickxellomycotina</taxon>
        <taxon>Kickxellomycetes</taxon>
        <taxon>Kickxellales</taxon>
        <taxon>Kickxellaceae</taxon>
        <taxon>Mycoemilia</taxon>
    </lineage>
</organism>
<comment type="caution">
    <text evidence="1">The sequence shown here is derived from an EMBL/GenBank/DDBJ whole genome shotgun (WGS) entry which is preliminary data.</text>
</comment>
<proteinExistence type="predicted"/>
<reference evidence="1" key="1">
    <citation type="submission" date="2022-07" db="EMBL/GenBank/DDBJ databases">
        <title>Phylogenomic reconstructions and comparative analyses of Kickxellomycotina fungi.</title>
        <authorList>
            <person name="Reynolds N.K."/>
            <person name="Stajich J.E."/>
            <person name="Barry K."/>
            <person name="Grigoriev I.V."/>
            <person name="Crous P."/>
            <person name="Smith M.E."/>
        </authorList>
    </citation>
    <scope>NUCLEOTIDE SEQUENCE</scope>
    <source>
        <strain evidence="1">NBRC 100468</strain>
    </source>
</reference>
<name>A0A9W7ZYX1_9FUNG</name>
<evidence type="ECO:0000313" key="2">
    <source>
        <dbReference type="Proteomes" id="UP001150538"/>
    </source>
</evidence>
<protein>
    <submittedName>
        <fullName evidence="1">Uncharacterized protein</fullName>
    </submittedName>
</protein>
<accession>A0A9W7ZYX1</accession>